<dbReference type="SUPFAM" id="SSF56112">
    <property type="entry name" value="Protein kinase-like (PK-like)"/>
    <property type="match status" value="1"/>
</dbReference>
<keyword evidence="3" id="KW-1185">Reference proteome</keyword>
<dbReference type="InterPro" id="IPR011009">
    <property type="entry name" value="Kinase-like_dom_sf"/>
</dbReference>
<evidence type="ECO:0000313" key="3">
    <source>
        <dbReference type="Proteomes" id="UP000021053"/>
    </source>
</evidence>
<organism evidence="2 3">
    <name type="scientific">Cryptosporangium arvum DSM 44712</name>
    <dbReference type="NCBI Taxonomy" id="927661"/>
    <lineage>
        <taxon>Bacteria</taxon>
        <taxon>Bacillati</taxon>
        <taxon>Actinomycetota</taxon>
        <taxon>Actinomycetes</taxon>
        <taxon>Cryptosporangiales</taxon>
        <taxon>Cryptosporangiaceae</taxon>
        <taxon>Cryptosporangium</taxon>
    </lineage>
</organism>
<dbReference type="Proteomes" id="UP000021053">
    <property type="component" value="Unassembled WGS sequence"/>
</dbReference>
<dbReference type="AlphaFoldDB" id="A0A010YV39"/>
<dbReference type="OrthoDB" id="4524722at2"/>
<keyword evidence="2" id="KW-0808">Transferase</keyword>
<evidence type="ECO:0000259" key="1">
    <source>
        <dbReference type="Pfam" id="PF01636"/>
    </source>
</evidence>
<proteinExistence type="predicted"/>
<dbReference type="GO" id="GO:0016740">
    <property type="term" value="F:transferase activity"/>
    <property type="evidence" value="ECO:0007669"/>
    <property type="project" value="UniProtKB-KW"/>
</dbReference>
<accession>A0A010YV39</accession>
<reference evidence="2 3" key="1">
    <citation type="submission" date="2013-07" db="EMBL/GenBank/DDBJ databases">
        <authorList>
            <consortium name="DOE Joint Genome Institute"/>
            <person name="Eisen J."/>
            <person name="Huntemann M."/>
            <person name="Han J."/>
            <person name="Chen A."/>
            <person name="Kyrpides N."/>
            <person name="Mavromatis K."/>
            <person name="Markowitz V."/>
            <person name="Palaniappan K."/>
            <person name="Ivanova N."/>
            <person name="Schaumberg A."/>
            <person name="Pati A."/>
            <person name="Liolios K."/>
            <person name="Nordberg H.P."/>
            <person name="Cantor M.N."/>
            <person name="Hua S.X."/>
            <person name="Woyke T."/>
        </authorList>
    </citation>
    <scope>NUCLEOTIDE SEQUENCE [LARGE SCALE GENOMIC DNA]</scope>
    <source>
        <strain evidence="2 3">DSM 44712</strain>
    </source>
</reference>
<gene>
    <name evidence="2" type="ORF">CryarDRAFT_0038</name>
</gene>
<evidence type="ECO:0000313" key="2">
    <source>
        <dbReference type="EMBL" id="EXG79023.1"/>
    </source>
</evidence>
<dbReference type="Gene3D" id="3.90.1200.10">
    <property type="match status" value="1"/>
</dbReference>
<dbReference type="InterPro" id="IPR002575">
    <property type="entry name" value="Aminoglycoside_PTrfase"/>
</dbReference>
<comment type="caution">
    <text evidence="2">The sequence shown here is derived from an EMBL/GenBank/DDBJ whole genome shotgun (WGS) entry which is preliminary data.</text>
</comment>
<dbReference type="Pfam" id="PF01636">
    <property type="entry name" value="APH"/>
    <property type="match status" value="1"/>
</dbReference>
<protein>
    <submittedName>
        <fullName evidence="2">Phosphotransferase family protein</fullName>
    </submittedName>
</protein>
<sequence length="293" mass="32548">MLFTDAEPVSDDALLGLVYEVCPRFVPGTVLHRSATSFVVAGSVDLSPVVAKVLAGGAPFWREHFLREVEAYRLFESVPPPVRTPQLLAADAERGVLLLERVFGRPLARERHPTVPIPPTELAGALTELRQLAKWQPPVGQSWIVNYTPRIDRARRQGVFDDVDRAAVAELARRSAGRWELAHGDPVLDNVLSTRDGFVFLDWATAGLYLAGFDLAQLWVLLGELHGPRRAIEDLVDDGGPAAVEPFLVNVALLLGRERRSYQHRTDDVGVARRARLAETWNEVRARVHRAVK</sequence>
<name>A0A010YV39_9ACTN</name>
<feature type="domain" description="Aminoglycoside phosphotransferase" evidence="1">
    <location>
        <begin position="61"/>
        <end position="233"/>
    </location>
</feature>
<dbReference type="EMBL" id="JFBT01000001">
    <property type="protein sequence ID" value="EXG79023.1"/>
    <property type="molecule type" value="Genomic_DNA"/>
</dbReference>
<dbReference type="HOGENOM" id="CLU_927217_0_0_11"/>
<dbReference type="RefSeq" id="WP_035847380.1">
    <property type="nucleotide sequence ID" value="NZ_KK073874.1"/>
</dbReference>